<evidence type="ECO:0000313" key="19">
    <source>
        <dbReference type="EMBL" id="MBV3393041.1"/>
    </source>
</evidence>
<dbReference type="PANTHER" id="PTHR46417">
    <property type="entry name" value="TRNA (GUANINE-N(1)-)-METHYLTRANSFERASE"/>
    <property type="match status" value="1"/>
</dbReference>
<evidence type="ECO:0000256" key="15">
    <source>
        <dbReference type="HAMAP-Rule" id="MF_00605"/>
    </source>
</evidence>
<evidence type="ECO:0000256" key="4">
    <source>
        <dbReference type="ARBA" id="ARBA00011738"/>
    </source>
</evidence>
<keyword evidence="10 15" id="KW-0949">S-adenosyl-L-methionine</keyword>
<dbReference type="InterPro" id="IPR002649">
    <property type="entry name" value="tRNA_m1G_MeTrfase_TrmD"/>
</dbReference>
<dbReference type="FunFam" id="1.10.1270.20:FF:000001">
    <property type="entry name" value="tRNA (guanine-N(1)-)-methyltransferase"/>
    <property type="match status" value="1"/>
</dbReference>
<evidence type="ECO:0000256" key="16">
    <source>
        <dbReference type="RuleBase" id="RU003464"/>
    </source>
</evidence>
<dbReference type="Proteomes" id="UP001196408">
    <property type="component" value="Unassembled WGS sequence"/>
</dbReference>
<comment type="function">
    <text evidence="1 15 16">Specifically methylates guanosine-37 in various tRNAs.</text>
</comment>
<evidence type="ECO:0000256" key="13">
    <source>
        <dbReference type="ARBA" id="ARBA00033392"/>
    </source>
</evidence>
<feature type="binding site" evidence="15">
    <location>
        <position position="111"/>
    </location>
    <ligand>
        <name>S-adenosyl-L-methionine</name>
        <dbReference type="ChEBI" id="CHEBI:59789"/>
    </ligand>
</feature>
<dbReference type="EMBL" id="JAHOEF010000043">
    <property type="protein sequence ID" value="MBV3383032.1"/>
    <property type="molecule type" value="Genomic_DNA"/>
</dbReference>
<evidence type="ECO:0000256" key="12">
    <source>
        <dbReference type="ARBA" id="ARBA00029736"/>
    </source>
</evidence>
<feature type="binding site" evidence="15">
    <location>
        <begin position="130"/>
        <end position="135"/>
    </location>
    <ligand>
        <name>S-adenosyl-L-methionine</name>
        <dbReference type="ChEBI" id="CHEBI:59789"/>
    </ligand>
</feature>
<keyword evidence="8 15" id="KW-0489">Methyltransferase</keyword>
<evidence type="ECO:0000256" key="3">
    <source>
        <dbReference type="ARBA" id="ARBA00007630"/>
    </source>
</evidence>
<keyword evidence="21" id="KW-1185">Reference proteome</keyword>
<evidence type="ECO:0000256" key="8">
    <source>
        <dbReference type="ARBA" id="ARBA00022603"/>
    </source>
</evidence>
<evidence type="ECO:0000256" key="1">
    <source>
        <dbReference type="ARBA" id="ARBA00002634"/>
    </source>
</evidence>
<evidence type="ECO:0000313" key="18">
    <source>
        <dbReference type="EMBL" id="MBV3383032.1"/>
    </source>
</evidence>
<comment type="catalytic activity">
    <reaction evidence="14 15 16">
        <text>guanosine(37) in tRNA + S-adenosyl-L-methionine = N(1)-methylguanosine(37) in tRNA + S-adenosyl-L-homocysteine + H(+)</text>
        <dbReference type="Rhea" id="RHEA:36899"/>
        <dbReference type="Rhea" id="RHEA-COMP:10145"/>
        <dbReference type="Rhea" id="RHEA-COMP:10147"/>
        <dbReference type="ChEBI" id="CHEBI:15378"/>
        <dbReference type="ChEBI" id="CHEBI:57856"/>
        <dbReference type="ChEBI" id="CHEBI:59789"/>
        <dbReference type="ChEBI" id="CHEBI:73542"/>
        <dbReference type="ChEBI" id="CHEBI:74269"/>
        <dbReference type="EC" id="2.1.1.228"/>
    </reaction>
</comment>
<dbReference type="EC" id="2.1.1.228" evidence="5 15"/>
<evidence type="ECO:0000313" key="21">
    <source>
        <dbReference type="Proteomes" id="UP001197492"/>
    </source>
</evidence>
<evidence type="ECO:0000256" key="6">
    <source>
        <dbReference type="ARBA" id="ARBA00014679"/>
    </source>
</evidence>
<evidence type="ECO:0000256" key="11">
    <source>
        <dbReference type="ARBA" id="ARBA00022694"/>
    </source>
</evidence>
<proteinExistence type="inferred from homology"/>
<evidence type="ECO:0000256" key="14">
    <source>
        <dbReference type="ARBA" id="ARBA00047783"/>
    </source>
</evidence>
<comment type="subunit">
    <text evidence="4 15 16">Homodimer.</text>
</comment>
<dbReference type="InterPro" id="IPR016009">
    <property type="entry name" value="tRNA_MeTrfase_TRMD/TRM10"/>
</dbReference>
<dbReference type="GO" id="GO:0052906">
    <property type="term" value="F:tRNA (guanine(37)-N1)-methyltransferase activity"/>
    <property type="evidence" value="ECO:0007669"/>
    <property type="project" value="UniProtKB-UniRule"/>
</dbReference>
<dbReference type="FunFam" id="3.40.1280.10:FF:000001">
    <property type="entry name" value="tRNA (guanine-N(1)-)-methyltransferase"/>
    <property type="match status" value="1"/>
</dbReference>
<evidence type="ECO:0000256" key="10">
    <source>
        <dbReference type="ARBA" id="ARBA00022691"/>
    </source>
</evidence>
<dbReference type="NCBIfam" id="TIGR00088">
    <property type="entry name" value="trmD"/>
    <property type="match status" value="1"/>
</dbReference>
<dbReference type="PIRSF" id="PIRSF000386">
    <property type="entry name" value="tRNA_mtase"/>
    <property type="match status" value="1"/>
</dbReference>
<dbReference type="GO" id="GO:0002939">
    <property type="term" value="P:tRNA N1-guanine methylation"/>
    <property type="evidence" value="ECO:0007669"/>
    <property type="project" value="TreeGrafter"/>
</dbReference>
<comment type="similarity">
    <text evidence="3 15 16">Belongs to the RNA methyltransferase TrmD family.</text>
</comment>
<evidence type="ECO:0000256" key="7">
    <source>
        <dbReference type="ARBA" id="ARBA00022490"/>
    </source>
</evidence>
<dbReference type="NCBIfam" id="NF000648">
    <property type="entry name" value="PRK00026.1"/>
    <property type="match status" value="1"/>
</dbReference>
<name>A0AAW4MUM9_9FIRM</name>
<keyword evidence="11 15" id="KW-0819">tRNA processing</keyword>
<dbReference type="HAMAP" id="MF_00605">
    <property type="entry name" value="TrmD"/>
    <property type="match status" value="1"/>
</dbReference>
<accession>A0AAW4MUM9</accession>
<keyword evidence="9 15" id="KW-0808">Transferase</keyword>
<reference evidence="18 21" key="1">
    <citation type="submission" date="2021-06" db="EMBL/GenBank/DDBJ databases">
        <title>Collection of gut derived symbiotic bacterial strains cultured from healthy donors.</title>
        <authorList>
            <person name="Lin H."/>
            <person name="Littmann E."/>
            <person name="Pamer E.G."/>
        </authorList>
    </citation>
    <scope>NUCLEOTIDE SEQUENCE</scope>
    <source>
        <strain evidence="19 21">MSK.21.70</strain>
        <strain evidence="18">MSK.21.82</strain>
    </source>
</reference>
<dbReference type="GO" id="GO:0005829">
    <property type="term" value="C:cytosol"/>
    <property type="evidence" value="ECO:0007669"/>
    <property type="project" value="TreeGrafter"/>
</dbReference>
<comment type="subcellular location">
    <subcellularLocation>
        <location evidence="2 15 16">Cytoplasm</location>
    </subcellularLocation>
</comment>
<comment type="caution">
    <text evidence="18">The sequence shown here is derived from an EMBL/GenBank/DDBJ whole genome shotgun (WGS) entry which is preliminary data.</text>
</comment>
<feature type="domain" description="tRNA methyltransferase TRMD/TRM10-type" evidence="17">
    <location>
        <begin position="1"/>
        <end position="222"/>
    </location>
</feature>
<dbReference type="Pfam" id="PF01746">
    <property type="entry name" value="tRNA_m1G_MT"/>
    <property type="match status" value="1"/>
</dbReference>
<evidence type="ECO:0000259" key="17">
    <source>
        <dbReference type="Pfam" id="PF01746"/>
    </source>
</evidence>
<evidence type="ECO:0000256" key="5">
    <source>
        <dbReference type="ARBA" id="ARBA00012807"/>
    </source>
</evidence>
<dbReference type="PANTHER" id="PTHR46417:SF1">
    <property type="entry name" value="TRNA (GUANINE-N(1)-)-METHYLTRANSFERASE"/>
    <property type="match status" value="1"/>
</dbReference>
<keyword evidence="7 15" id="KW-0963">Cytoplasm</keyword>
<dbReference type="Proteomes" id="UP001197492">
    <property type="component" value="Unassembled WGS sequence"/>
</dbReference>
<evidence type="ECO:0000256" key="2">
    <source>
        <dbReference type="ARBA" id="ARBA00004496"/>
    </source>
</evidence>
<sequence length="240" mass="27341">MKIDVLSLFPEMFEGFLTTSIIKRAIDSGHVEVTIHDFREFATDRHKSVDDTPYGGGQGMVLMCKPLLDCLKTVVTKDSLVILMSPQGMTHHQAYAEELALNQKHIVIICGHYEGFDERIRDYVDVELSIGDYVLTGGELGAMVVMDSVIRLLHGVITQASHEDDSFSNGLLEYPQYTRPYEYEGSKVPDVLISGHHENIRKWRLKESLRKTMIKRPDLLEKRSFTEEELEILKEAKVKS</sequence>
<dbReference type="EMBL" id="JAHOEL010000041">
    <property type="protein sequence ID" value="MBV3393041.1"/>
    <property type="molecule type" value="Genomic_DNA"/>
</dbReference>
<dbReference type="AlphaFoldDB" id="A0AAW4MUM9"/>
<dbReference type="RefSeq" id="WP_217747817.1">
    <property type="nucleotide sequence ID" value="NZ_JAHOEB010000041.1"/>
</dbReference>
<evidence type="ECO:0000256" key="9">
    <source>
        <dbReference type="ARBA" id="ARBA00022679"/>
    </source>
</evidence>
<gene>
    <name evidence="15 18" type="primary">trmD</name>
    <name evidence="18" type="ORF">KSV97_07340</name>
    <name evidence="19" type="ORF">KSW06_07210</name>
</gene>
<dbReference type="CDD" id="cd18080">
    <property type="entry name" value="TrmD-like"/>
    <property type="match status" value="1"/>
</dbReference>
<protein>
    <recommendedName>
        <fullName evidence="6 15">tRNA (guanine-N(1)-)-methyltransferase</fullName>
        <ecNumber evidence="5 15">2.1.1.228</ecNumber>
    </recommendedName>
    <alternativeName>
        <fullName evidence="12 15">M1G-methyltransferase</fullName>
    </alternativeName>
    <alternativeName>
        <fullName evidence="13 15">tRNA [GM37] methyltransferase</fullName>
    </alternativeName>
</protein>
<evidence type="ECO:0000313" key="20">
    <source>
        <dbReference type="Proteomes" id="UP001196408"/>
    </source>
</evidence>
<organism evidence="18 20">
    <name type="scientific">Catenibacterium mitsuokai</name>
    <dbReference type="NCBI Taxonomy" id="100886"/>
    <lineage>
        <taxon>Bacteria</taxon>
        <taxon>Bacillati</taxon>
        <taxon>Bacillota</taxon>
        <taxon>Erysipelotrichia</taxon>
        <taxon>Erysipelotrichales</taxon>
        <taxon>Coprobacillaceae</taxon>
        <taxon>Catenibacterium</taxon>
    </lineage>
</organism>